<protein>
    <submittedName>
        <fullName evidence="2">Alpha/beta fold hydrolase</fullName>
    </submittedName>
</protein>
<dbReference type="InterPro" id="IPR029058">
    <property type="entry name" value="AB_hydrolase_fold"/>
</dbReference>
<dbReference type="InterPro" id="IPR050228">
    <property type="entry name" value="Carboxylesterase_BioH"/>
</dbReference>
<reference evidence="2 3" key="1">
    <citation type="submission" date="2024-02" db="EMBL/GenBank/DDBJ databases">
        <title>Complete sequences of two Paenibacillus sp. strains and one Lysinibacillus strain isolated from the environment on STAA medium highlight biotechnological potential.</title>
        <authorList>
            <person name="Attere S.A."/>
            <person name="Piche L.C."/>
            <person name="Intertaglia L."/>
            <person name="Lami R."/>
            <person name="Charette S.J."/>
            <person name="Vincent A.T."/>
        </authorList>
    </citation>
    <scope>NUCLEOTIDE SEQUENCE [LARGE SCALE GENOMIC DNA]</scope>
    <source>
        <strain evidence="2 3">Y5S-7</strain>
    </source>
</reference>
<dbReference type="AlphaFoldDB" id="A0ABD8AP22"/>
<dbReference type="InterPro" id="IPR000073">
    <property type="entry name" value="AB_hydrolase_1"/>
</dbReference>
<dbReference type="EMBL" id="CP145892">
    <property type="protein sequence ID" value="WWP19118.1"/>
    <property type="molecule type" value="Genomic_DNA"/>
</dbReference>
<dbReference type="PANTHER" id="PTHR43194">
    <property type="entry name" value="HYDROLASE ALPHA/BETA FOLD FAMILY"/>
    <property type="match status" value="1"/>
</dbReference>
<dbReference type="PANTHER" id="PTHR43194:SF2">
    <property type="entry name" value="PEROXISOMAL MEMBRANE PROTEIN LPX1"/>
    <property type="match status" value="1"/>
</dbReference>
<dbReference type="GeneID" id="93478174"/>
<evidence type="ECO:0000313" key="3">
    <source>
        <dbReference type="Proteomes" id="UP001364764"/>
    </source>
</evidence>
<keyword evidence="2" id="KW-0378">Hydrolase</keyword>
<dbReference type="SUPFAM" id="SSF53474">
    <property type="entry name" value="alpha/beta-Hydrolases"/>
    <property type="match status" value="1"/>
</dbReference>
<proteinExistence type="predicted"/>
<dbReference type="GO" id="GO:0016787">
    <property type="term" value="F:hydrolase activity"/>
    <property type="evidence" value="ECO:0007669"/>
    <property type="project" value="UniProtKB-KW"/>
</dbReference>
<organism evidence="2 3">
    <name type="scientific">Paenibacillus amylolyticus</name>
    <dbReference type="NCBI Taxonomy" id="1451"/>
    <lineage>
        <taxon>Bacteria</taxon>
        <taxon>Bacillati</taxon>
        <taxon>Bacillota</taxon>
        <taxon>Bacilli</taxon>
        <taxon>Bacillales</taxon>
        <taxon>Paenibacillaceae</taxon>
        <taxon>Paenibacillus</taxon>
    </lineage>
</organism>
<dbReference type="RefSeq" id="WP_338706659.1">
    <property type="nucleotide sequence ID" value="NZ_CP145892.1"/>
</dbReference>
<name>A0ABD8AP22_PAEAM</name>
<feature type="domain" description="AB hydrolase-1" evidence="1">
    <location>
        <begin position="43"/>
        <end position="158"/>
    </location>
</feature>
<evidence type="ECO:0000259" key="1">
    <source>
        <dbReference type="Pfam" id="PF12697"/>
    </source>
</evidence>
<dbReference type="Proteomes" id="UP001364764">
    <property type="component" value="Chromosome"/>
</dbReference>
<accession>A0ABD8AP22</accession>
<dbReference type="Pfam" id="PF12697">
    <property type="entry name" value="Abhydrolase_6"/>
    <property type="match status" value="1"/>
</dbReference>
<evidence type="ECO:0000313" key="2">
    <source>
        <dbReference type="EMBL" id="WWP19118.1"/>
    </source>
</evidence>
<sequence>MTDYTQFLPEHEVKKIGEHDLHLEIFAGTPPHDEKTTTQKPPLLFVHGAYTGSWMWSKYIPHFVKHGWTCYVMNLRSHYKSRVMDMTKITFDDYLEDIREVLAEFNEPPVLIGFSMGGILSQKIAETVTLAGLVVIDASLSKEVHELIPYPESNRITPGIIMPAPVRDELTSIDETAEDIAFQRKYLQMESAKAFSTFSVMFGADGGVSINGDLIHCPSLVIKAVSCEDEDQRGKLTAQQLDAEYAGLWDTTHTGLLVGQRYKEPVDIILEWVNRQFPFELTEKLTK</sequence>
<gene>
    <name evidence="2" type="ORF">V6668_21875</name>
</gene>
<dbReference type="Gene3D" id="3.40.50.1820">
    <property type="entry name" value="alpha/beta hydrolase"/>
    <property type="match status" value="1"/>
</dbReference>